<proteinExistence type="inferred from homology"/>
<organism evidence="10 12">
    <name type="scientific">Hydrogenibacillus schlegelii</name>
    <name type="common">Bacillus schlegelii</name>
    <dbReference type="NCBI Taxonomy" id="1484"/>
    <lineage>
        <taxon>Bacteria</taxon>
        <taxon>Bacillati</taxon>
        <taxon>Bacillota</taxon>
        <taxon>Bacilli</taxon>
        <taxon>Bacillales</taxon>
        <taxon>Bacillales Family X. Incertae Sedis</taxon>
        <taxon>Hydrogenibacillus</taxon>
    </lineage>
</organism>
<gene>
    <name evidence="6 8" type="primary">rnpA</name>
    <name evidence="10" type="ORF">HSCHL_0065</name>
    <name evidence="8" type="ORF">KM312_05560</name>
    <name evidence="9" type="ORF">SA87_06715</name>
</gene>
<comment type="similarity">
    <text evidence="6">Belongs to the RnpA family.</text>
</comment>
<dbReference type="Pfam" id="PF00825">
    <property type="entry name" value="Ribonuclease_P"/>
    <property type="match status" value="1"/>
</dbReference>
<keyword evidence="5 6" id="KW-0694">RNA-binding</keyword>
<dbReference type="SUPFAM" id="SSF54211">
    <property type="entry name" value="Ribosomal protein S5 domain 2-like"/>
    <property type="match status" value="1"/>
</dbReference>
<dbReference type="InterPro" id="IPR014721">
    <property type="entry name" value="Ribsml_uS5_D2-typ_fold_subgr"/>
</dbReference>
<dbReference type="RefSeq" id="WP_066201367.1">
    <property type="nucleotide sequence ID" value="NZ_JXBB01000023.1"/>
</dbReference>
<dbReference type="HAMAP" id="MF_00227">
    <property type="entry name" value="RNase_P"/>
    <property type="match status" value="1"/>
</dbReference>
<evidence type="ECO:0000313" key="11">
    <source>
        <dbReference type="Proteomes" id="UP000243024"/>
    </source>
</evidence>
<dbReference type="GO" id="GO:0001682">
    <property type="term" value="P:tRNA 5'-leader removal"/>
    <property type="evidence" value="ECO:0007669"/>
    <property type="project" value="UniProtKB-UniRule"/>
</dbReference>
<evidence type="ECO:0000256" key="3">
    <source>
        <dbReference type="ARBA" id="ARBA00022759"/>
    </source>
</evidence>
<name>A0A132N2B6_HYDSH</name>
<dbReference type="GO" id="GO:0042781">
    <property type="term" value="F:3'-tRNA processing endoribonuclease activity"/>
    <property type="evidence" value="ECO:0007669"/>
    <property type="project" value="TreeGrafter"/>
</dbReference>
<keyword evidence="2 6" id="KW-0540">Nuclease</keyword>
<protein>
    <recommendedName>
        <fullName evidence="6 7">Ribonuclease P protein component</fullName>
        <shortName evidence="6">RNase P protein</shortName>
        <shortName evidence="6">RNaseP protein</shortName>
        <ecNumber evidence="6 7">3.1.26.5</ecNumber>
    </recommendedName>
    <alternativeName>
        <fullName evidence="6">Protein C5</fullName>
    </alternativeName>
</protein>
<dbReference type="Proteomes" id="UP000243024">
    <property type="component" value="Unassembled WGS sequence"/>
</dbReference>
<keyword evidence="11" id="KW-1185">Reference proteome</keyword>
<dbReference type="PANTHER" id="PTHR33992:SF1">
    <property type="entry name" value="RIBONUCLEASE P PROTEIN COMPONENT"/>
    <property type="match status" value="1"/>
</dbReference>
<evidence type="ECO:0000256" key="7">
    <source>
        <dbReference type="NCBIfam" id="TIGR00188"/>
    </source>
</evidence>
<evidence type="ECO:0000256" key="1">
    <source>
        <dbReference type="ARBA" id="ARBA00022694"/>
    </source>
</evidence>
<reference evidence="8" key="3">
    <citation type="journal article" date="2021" name="Microbiology">
        <title>Metagenomic Analysis of the Microbial Community in the Underground Coal Fire Area (Kemerovo Region, Russia) Revealed Predominance of Thermophilic Members of the Phyla Deinococcus-thermus, Aquificae, and Firmicutes.</title>
        <authorList>
            <person name="Kadnikov V."/>
            <person name="Mardanov A.V."/>
            <person name="Beletsky A.V."/>
            <person name="Karnachuk O.V."/>
            <person name="Ravin N.V."/>
        </authorList>
    </citation>
    <scope>NUCLEOTIDE SEQUENCE</scope>
    <source>
        <strain evidence="8">RBS10-49</strain>
    </source>
</reference>
<evidence type="ECO:0000313" key="8">
    <source>
        <dbReference type="EMBL" id="MBT9282107.1"/>
    </source>
</evidence>
<evidence type="ECO:0000256" key="5">
    <source>
        <dbReference type="ARBA" id="ARBA00022884"/>
    </source>
</evidence>
<evidence type="ECO:0000256" key="2">
    <source>
        <dbReference type="ARBA" id="ARBA00022722"/>
    </source>
</evidence>
<dbReference type="STRING" id="1484.SA87_06715"/>
<dbReference type="Proteomes" id="UP000244180">
    <property type="component" value="Unassembled WGS sequence"/>
</dbReference>
<dbReference type="AlphaFoldDB" id="A0A132N2B6"/>
<comment type="function">
    <text evidence="6">RNaseP catalyzes the removal of the 5'-leader sequence from pre-tRNA to produce the mature 5'-terminus. It can also cleave other RNA substrates such as 4.5S RNA. The protein component plays an auxiliary but essential role in vivo by binding to the 5'-leader sequence and broadening the substrate specificity of the ribozyme.</text>
</comment>
<evidence type="ECO:0000313" key="12">
    <source>
        <dbReference type="Proteomes" id="UP000244180"/>
    </source>
</evidence>
<evidence type="ECO:0000256" key="4">
    <source>
        <dbReference type="ARBA" id="ARBA00022801"/>
    </source>
</evidence>
<dbReference type="PANTHER" id="PTHR33992">
    <property type="entry name" value="RIBONUCLEASE P PROTEIN COMPONENT"/>
    <property type="match status" value="1"/>
</dbReference>
<comment type="caution">
    <text evidence="10">The sequence shown here is derived from an EMBL/GenBank/DDBJ whole genome shotgun (WGS) entry which is preliminary data.</text>
</comment>
<dbReference type="EMBL" id="JAHHQF010000050">
    <property type="protein sequence ID" value="MBT9282107.1"/>
    <property type="molecule type" value="Genomic_DNA"/>
</dbReference>
<dbReference type="EMBL" id="PEBV01000003">
    <property type="protein sequence ID" value="PTQ54486.1"/>
    <property type="molecule type" value="Genomic_DNA"/>
</dbReference>
<dbReference type="GO" id="GO:0030677">
    <property type="term" value="C:ribonuclease P complex"/>
    <property type="evidence" value="ECO:0007669"/>
    <property type="project" value="TreeGrafter"/>
</dbReference>
<comment type="subunit">
    <text evidence="6">Consists of a catalytic RNA component (M1 or rnpB) and a protein subunit.</text>
</comment>
<keyword evidence="4 6" id="KW-0378">Hydrolase</keyword>
<keyword evidence="3 6" id="KW-0255">Endonuclease</keyword>
<dbReference type="EC" id="3.1.26.5" evidence="6 7"/>
<accession>A0A132N2B6</accession>
<dbReference type="NCBIfam" id="TIGR00188">
    <property type="entry name" value="rnpA"/>
    <property type="match status" value="1"/>
</dbReference>
<dbReference type="InterPro" id="IPR000100">
    <property type="entry name" value="RNase_P"/>
</dbReference>
<reference evidence="9 11" key="1">
    <citation type="submission" date="2015-09" db="EMBL/GenBank/DDBJ databases">
        <title>Draft genome sequence of Hydrogenibacillus schlegelii DSM 2000.</title>
        <authorList>
            <person name="Hemp J."/>
        </authorList>
    </citation>
    <scope>NUCLEOTIDE SEQUENCE [LARGE SCALE GENOMIC DNA]</scope>
    <source>
        <strain evidence="9 11">MA 48</strain>
    </source>
</reference>
<evidence type="ECO:0000313" key="10">
    <source>
        <dbReference type="EMBL" id="PTQ54486.1"/>
    </source>
</evidence>
<dbReference type="Proteomes" id="UP000748108">
    <property type="component" value="Unassembled WGS sequence"/>
</dbReference>
<evidence type="ECO:0000313" key="9">
    <source>
        <dbReference type="EMBL" id="OAR04146.1"/>
    </source>
</evidence>
<dbReference type="EMBL" id="JXBB01000023">
    <property type="protein sequence ID" value="OAR04146.1"/>
    <property type="molecule type" value="Genomic_DNA"/>
</dbReference>
<dbReference type="Gene3D" id="3.30.230.10">
    <property type="match status" value="1"/>
</dbReference>
<dbReference type="GO" id="GO:0004526">
    <property type="term" value="F:ribonuclease P activity"/>
    <property type="evidence" value="ECO:0007669"/>
    <property type="project" value="UniProtKB-UniRule"/>
</dbReference>
<comment type="catalytic activity">
    <reaction evidence="6">
        <text>Endonucleolytic cleavage of RNA, removing 5'-extranucleotides from tRNA precursor.</text>
        <dbReference type="EC" id="3.1.26.5"/>
    </reaction>
</comment>
<reference evidence="10 12" key="2">
    <citation type="submission" date="2017-08" db="EMBL/GenBank/DDBJ databases">
        <title>Burning lignite coal seam in the remote Altai Mountains harbors a hydrogen-driven thermophilic microbial community.</title>
        <authorList>
            <person name="Kadnikov V.V."/>
            <person name="Mardanov A.V."/>
            <person name="Ivasenko D."/>
            <person name="Beletsky A.V."/>
            <person name="Karnachuk O.V."/>
            <person name="Ravin N.V."/>
        </authorList>
    </citation>
    <scope>NUCLEOTIDE SEQUENCE [LARGE SCALE GENOMIC DNA]</scope>
    <source>
        <strain evidence="10">AL33</strain>
    </source>
</reference>
<keyword evidence="1 6" id="KW-0819">tRNA processing</keyword>
<evidence type="ECO:0000256" key="6">
    <source>
        <dbReference type="HAMAP-Rule" id="MF_00227"/>
    </source>
</evidence>
<dbReference type="InterPro" id="IPR020568">
    <property type="entry name" value="Ribosomal_Su5_D2-typ_SF"/>
</dbReference>
<sequence>MAVERLRKSDDFARVIENGRSVADGRLVLYYLRRDDGGPVRIGFSVGKKVGKAVVRNYYKRVLREIARKIADRFPPGVDVVVIARPSIRGSDFWAVDASFRRLAVRARLAEAAALFPPPGGPDG</sequence>
<dbReference type="GO" id="GO:0000049">
    <property type="term" value="F:tRNA binding"/>
    <property type="evidence" value="ECO:0007669"/>
    <property type="project" value="UniProtKB-UniRule"/>
</dbReference>